<dbReference type="PROSITE" id="PS50966">
    <property type="entry name" value="ZF_SWIM"/>
    <property type="match status" value="1"/>
</dbReference>
<keyword evidence="1" id="KW-0479">Metal-binding</keyword>
<protein>
    <recommendedName>
        <fullName evidence="2">SWIM-type domain-containing protein</fullName>
    </recommendedName>
</protein>
<dbReference type="EMBL" id="WTPW01001562">
    <property type="protein sequence ID" value="KAF0428722.1"/>
    <property type="molecule type" value="Genomic_DNA"/>
</dbReference>
<gene>
    <name evidence="3" type="ORF">F8M41_005832</name>
</gene>
<dbReference type="AlphaFoldDB" id="A0A8H4A5L7"/>
<dbReference type="Proteomes" id="UP000439903">
    <property type="component" value="Unassembled WGS sequence"/>
</dbReference>
<name>A0A8H4A5L7_GIGMA</name>
<proteinExistence type="predicted"/>
<dbReference type="OrthoDB" id="6113703at2759"/>
<sequence length="187" mass="22199">MNPQQRQQHIREITRIKHINKNDIYKIQPDVWLVRSMTNSDVEYSVRKRDSTDNNNLDVSLYICTCVDFKKHQLACKHIFAVLAQLHIYDNNKENEYVDDNKEGESVNSETYDRNIELTKLQEDLTTIFDEWKVKKVQDICSLRDAFRQTAQAERARIARADIAPQVDERRIPQILSNTKFKRQINF</sequence>
<comment type="caution">
    <text evidence="3">The sequence shown here is derived from an EMBL/GenBank/DDBJ whole genome shotgun (WGS) entry which is preliminary data.</text>
</comment>
<evidence type="ECO:0000259" key="2">
    <source>
        <dbReference type="PROSITE" id="PS50966"/>
    </source>
</evidence>
<keyword evidence="1" id="KW-0862">Zinc</keyword>
<accession>A0A8H4A5L7</accession>
<reference evidence="3 4" key="1">
    <citation type="journal article" date="2019" name="Environ. Microbiol.">
        <title>At the nexus of three kingdoms: the genome of the mycorrhizal fungus Gigaspora margarita provides insights into plant, endobacterial and fungal interactions.</title>
        <authorList>
            <person name="Venice F."/>
            <person name="Ghignone S."/>
            <person name="Salvioli di Fossalunga A."/>
            <person name="Amselem J."/>
            <person name="Novero M."/>
            <person name="Xianan X."/>
            <person name="Sedzielewska Toro K."/>
            <person name="Morin E."/>
            <person name="Lipzen A."/>
            <person name="Grigoriev I.V."/>
            <person name="Henrissat B."/>
            <person name="Martin F.M."/>
            <person name="Bonfante P."/>
        </authorList>
    </citation>
    <scope>NUCLEOTIDE SEQUENCE [LARGE SCALE GENOMIC DNA]</scope>
    <source>
        <strain evidence="3 4">BEG34</strain>
    </source>
</reference>
<keyword evidence="1" id="KW-0863">Zinc-finger</keyword>
<dbReference type="GO" id="GO:0008270">
    <property type="term" value="F:zinc ion binding"/>
    <property type="evidence" value="ECO:0007669"/>
    <property type="project" value="UniProtKB-KW"/>
</dbReference>
<evidence type="ECO:0000313" key="4">
    <source>
        <dbReference type="Proteomes" id="UP000439903"/>
    </source>
</evidence>
<organism evidence="3 4">
    <name type="scientific">Gigaspora margarita</name>
    <dbReference type="NCBI Taxonomy" id="4874"/>
    <lineage>
        <taxon>Eukaryota</taxon>
        <taxon>Fungi</taxon>
        <taxon>Fungi incertae sedis</taxon>
        <taxon>Mucoromycota</taxon>
        <taxon>Glomeromycotina</taxon>
        <taxon>Glomeromycetes</taxon>
        <taxon>Diversisporales</taxon>
        <taxon>Gigasporaceae</taxon>
        <taxon>Gigaspora</taxon>
    </lineage>
</organism>
<dbReference type="InterPro" id="IPR007527">
    <property type="entry name" value="Znf_SWIM"/>
</dbReference>
<evidence type="ECO:0000256" key="1">
    <source>
        <dbReference type="PROSITE-ProRule" id="PRU00325"/>
    </source>
</evidence>
<keyword evidence="4" id="KW-1185">Reference proteome</keyword>
<feature type="domain" description="SWIM-type" evidence="2">
    <location>
        <begin position="44"/>
        <end position="87"/>
    </location>
</feature>
<evidence type="ECO:0000313" key="3">
    <source>
        <dbReference type="EMBL" id="KAF0428722.1"/>
    </source>
</evidence>